<name>A0A4R6T6J3_9BACT</name>
<comment type="caution">
    <text evidence="1">The sequence shown here is derived from an EMBL/GenBank/DDBJ whole genome shotgun (WGS) entry which is preliminary data.</text>
</comment>
<gene>
    <name evidence="1" type="ORF">DFQ04_0393</name>
</gene>
<evidence type="ECO:0000313" key="2">
    <source>
        <dbReference type="Proteomes" id="UP000294535"/>
    </source>
</evidence>
<reference evidence="1 2" key="1">
    <citation type="submission" date="2019-03" db="EMBL/GenBank/DDBJ databases">
        <title>Genomic Encyclopedia of Type Strains, Phase III (KMG-III): the genomes of soil and plant-associated and newly described type strains.</title>
        <authorList>
            <person name="Whitman W."/>
        </authorList>
    </citation>
    <scope>NUCLEOTIDE SEQUENCE [LARGE SCALE GENOMIC DNA]</scope>
    <source>
        <strain evidence="1 2">CECT 8446</strain>
    </source>
</reference>
<proteinExistence type="predicted"/>
<dbReference type="RefSeq" id="WP_133552142.1">
    <property type="nucleotide sequence ID" value="NZ_SNYF01000005.1"/>
</dbReference>
<dbReference type="Proteomes" id="UP000294535">
    <property type="component" value="Unassembled WGS sequence"/>
</dbReference>
<keyword evidence="2" id="KW-1185">Reference proteome</keyword>
<sequence>MISILSLITFLLRLTLVIQSQLVEIVPADFFGSNSCSTSEQKEQEIKSSIFGLGFDDKGLIETQEEEKEESEQESYLNFLESYTFLSSWNLSFGDNESPFGSKGAKVGVHLYDLFHSWKVYAS</sequence>
<dbReference type="AlphaFoldDB" id="A0A4R6T6J3"/>
<protein>
    <submittedName>
        <fullName evidence="1">Uncharacterized protein</fullName>
    </submittedName>
</protein>
<evidence type="ECO:0000313" key="1">
    <source>
        <dbReference type="EMBL" id="TDQ18590.1"/>
    </source>
</evidence>
<organism evidence="1 2">
    <name type="scientific">Algoriphagus boseongensis</name>
    <dbReference type="NCBI Taxonomy" id="1442587"/>
    <lineage>
        <taxon>Bacteria</taxon>
        <taxon>Pseudomonadati</taxon>
        <taxon>Bacteroidota</taxon>
        <taxon>Cytophagia</taxon>
        <taxon>Cytophagales</taxon>
        <taxon>Cyclobacteriaceae</taxon>
        <taxon>Algoriphagus</taxon>
    </lineage>
</organism>
<dbReference type="EMBL" id="SNYF01000005">
    <property type="protein sequence ID" value="TDQ18590.1"/>
    <property type="molecule type" value="Genomic_DNA"/>
</dbReference>
<accession>A0A4R6T6J3</accession>